<feature type="transmembrane region" description="Helical" evidence="1">
    <location>
        <begin position="25"/>
        <end position="45"/>
    </location>
</feature>
<dbReference type="RefSeq" id="WP_213167211.1">
    <property type="nucleotide sequence ID" value="NZ_CP058559.1"/>
</dbReference>
<sequence length="58" mass="6664">MFKIDSLNFDPFKYLEKNFSKITKMLIILGICIITVQLLLGIPAVNRVLVLITRLEGR</sequence>
<evidence type="ECO:0000256" key="1">
    <source>
        <dbReference type="SAM" id="Phobius"/>
    </source>
</evidence>
<reference evidence="2 3" key="1">
    <citation type="submission" date="2020-07" db="EMBL/GenBank/DDBJ databases">
        <title>Alkalicella. sp. LB2 genome.</title>
        <authorList>
            <person name="Postec A."/>
            <person name="Quemeneur M."/>
        </authorList>
    </citation>
    <scope>NUCLEOTIDE SEQUENCE [LARGE SCALE GENOMIC DNA]</scope>
    <source>
        <strain evidence="2 3">LB2</strain>
    </source>
</reference>
<name>A0A7G9W4C9_ALKCA</name>
<protein>
    <submittedName>
        <fullName evidence="2">Uncharacterized protein</fullName>
    </submittedName>
</protein>
<organism evidence="2 3">
    <name type="scientific">Alkalicella caledoniensis</name>
    <dbReference type="NCBI Taxonomy" id="2731377"/>
    <lineage>
        <taxon>Bacteria</taxon>
        <taxon>Bacillati</taxon>
        <taxon>Bacillota</taxon>
        <taxon>Clostridia</taxon>
        <taxon>Eubacteriales</taxon>
        <taxon>Proteinivoracaceae</taxon>
        <taxon>Alkalicella</taxon>
    </lineage>
</organism>
<dbReference type="EMBL" id="CP058559">
    <property type="protein sequence ID" value="QNO13541.1"/>
    <property type="molecule type" value="Genomic_DNA"/>
</dbReference>
<keyword evidence="1" id="KW-1133">Transmembrane helix</keyword>
<evidence type="ECO:0000313" key="3">
    <source>
        <dbReference type="Proteomes" id="UP000516160"/>
    </source>
</evidence>
<accession>A0A7G9W4C9</accession>
<gene>
    <name evidence="2" type="ORF">HYG86_01540</name>
</gene>
<keyword evidence="1" id="KW-0812">Transmembrane</keyword>
<dbReference type="Proteomes" id="UP000516160">
    <property type="component" value="Chromosome"/>
</dbReference>
<keyword evidence="1" id="KW-0472">Membrane</keyword>
<evidence type="ECO:0000313" key="2">
    <source>
        <dbReference type="EMBL" id="QNO13541.1"/>
    </source>
</evidence>
<dbReference type="AlphaFoldDB" id="A0A7G9W4C9"/>
<proteinExistence type="predicted"/>
<keyword evidence="3" id="KW-1185">Reference proteome</keyword>
<dbReference type="KEGG" id="acae:HYG86_01540"/>